<dbReference type="Proteomes" id="UP000821853">
    <property type="component" value="Unassembled WGS sequence"/>
</dbReference>
<feature type="repeat" description="ANK" evidence="8">
    <location>
        <begin position="109"/>
        <end position="141"/>
    </location>
</feature>
<dbReference type="SMART" id="SM00248">
    <property type="entry name" value="ANK"/>
    <property type="match status" value="6"/>
</dbReference>
<dbReference type="GO" id="GO:0044231">
    <property type="term" value="C:host cell presynaptic membrane"/>
    <property type="evidence" value="ECO:0007669"/>
    <property type="project" value="UniProtKB-KW"/>
</dbReference>
<keyword evidence="7" id="KW-0472">Membrane</keyword>
<dbReference type="PANTHER" id="PTHR24173">
    <property type="entry name" value="ANKYRIN REPEAT CONTAINING"/>
    <property type="match status" value="1"/>
</dbReference>
<name>A0A9J6H8W2_HAELO</name>
<dbReference type="VEuPathDB" id="VectorBase:HLOH_044531"/>
<feature type="repeat" description="ANK" evidence="8">
    <location>
        <begin position="176"/>
        <end position="202"/>
    </location>
</feature>
<keyword evidence="5" id="KW-0800">Toxin</keyword>
<keyword evidence="3" id="KW-1052">Target cell membrane</keyword>
<keyword evidence="7" id="KW-1053">Target membrane</keyword>
<comment type="subcellular location">
    <subcellularLocation>
        <location evidence="1">Target cell membrane</location>
    </subcellularLocation>
</comment>
<keyword evidence="10" id="KW-1185">Reference proteome</keyword>
<dbReference type="Pfam" id="PF13857">
    <property type="entry name" value="Ank_5"/>
    <property type="match status" value="1"/>
</dbReference>
<reference evidence="9 10" key="1">
    <citation type="journal article" date="2020" name="Cell">
        <title>Large-Scale Comparative Analyses of Tick Genomes Elucidate Their Genetic Diversity and Vector Capacities.</title>
        <authorList>
            <consortium name="Tick Genome and Microbiome Consortium (TIGMIC)"/>
            <person name="Jia N."/>
            <person name="Wang J."/>
            <person name="Shi W."/>
            <person name="Du L."/>
            <person name="Sun Y."/>
            <person name="Zhan W."/>
            <person name="Jiang J.F."/>
            <person name="Wang Q."/>
            <person name="Zhang B."/>
            <person name="Ji P."/>
            <person name="Bell-Sakyi L."/>
            <person name="Cui X.M."/>
            <person name="Yuan T.T."/>
            <person name="Jiang B.G."/>
            <person name="Yang W.F."/>
            <person name="Lam T.T."/>
            <person name="Chang Q.C."/>
            <person name="Ding S.J."/>
            <person name="Wang X.J."/>
            <person name="Zhu J.G."/>
            <person name="Ruan X.D."/>
            <person name="Zhao L."/>
            <person name="Wei J.T."/>
            <person name="Ye R.Z."/>
            <person name="Que T.C."/>
            <person name="Du C.H."/>
            <person name="Zhou Y.H."/>
            <person name="Cheng J.X."/>
            <person name="Dai P.F."/>
            <person name="Guo W.B."/>
            <person name="Han X.H."/>
            <person name="Huang E.J."/>
            <person name="Li L.F."/>
            <person name="Wei W."/>
            <person name="Gao Y.C."/>
            <person name="Liu J.Z."/>
            <person name="Shao H.Z."/>
            <person name="Wang X."/>
            <person name="Wang C.C."/>
            <person name="Yang T.C."/>
            <person name="Huo Q.B."/>
            <person name="Li W."/>
            <person name="Chen H.Y."/>
            <person name="Chen S.E."/>
            <person name="Zhou L.G."/>
            <person name="Ni X.B."/>
            <person name="Tian J.H."/>
            <person name="Sheng Y."/>
            <person name="Liu T."/>
            <person name="Pan Y.S."/>
            <person name="Xia L.Y."/>
            <person name="Li J."/>
            <person name="Zhao F."/>
            <person name="Cao W.C."/>
        </authorList>
    </citation>
    <scope>NUCLEOTIDE SEQUENCE [LARGE SCALE GENOMIC DNA]</scope>
    <source>
        <strain evidence="9">HaeL-2018</strain>
    </source>
</reference>
<dbReference type="OMA" id="CIDDRSN"/>
<evidence type="ECO:0000313" key="9">
    <source>
        <dbReference type="EMBL" id="KAH9383700.1"/>
    </source>
</evidence>
<dbReference type="PANTHER" id="PTHR24173:SF74">
    <property type="entry name" value="ANKYRIN REPEAT DOMAIN-CONTAINING PROTEIN 16"/>
    <property type="match status" value="1"/>
</dbReference>
<evidence type="ECO:0000256" key="3">
    <source>
        <dbReference type="ARBA" id="ARBA00022537"/>
    </source>
</evidence>
<evidence type="ECO:0000256" key="1">
    <source>
        <dbReference type="ARBA" id="ARBA00004175"/>
    </source>
</evidence>
<evidence type="ECO:0000256" key="5">
    <source>
        <dbReference type="ARBA" id="ARBA00023028"/>
    </source>
</evidence>
<dbReference type="Gene3D" id="1.25.40.20">
    <property type="entry name" value="Ankyrin repeat-containing domain"/>
    <property type="match status" value="2"/>
</dbReference>
<evidence type="ECO:0000256" key="7">
    <source>
        <dbReference type="ARBA" id="ARBA00023298"/>
    </source>
</evidence>
<feature type="repeat" description="ANK" evidence="8">
    <location>
        <begin position="244"/>
        <end position="277"/>
    </location>
</feature>
<protein>
    <recommendedName>
        <fullName evidence="11">Ankyrin repeat domain-containing protein 16</fullName>
    </recommendedName>
</protein>
<dbReference type="GO" id="GO:0044218">
    <property type="term" value="C:other organism cell membrane"/>
    <property type="evidence" value="ECO:0007669"/>
    <property type="project" value="UniProtKB-KW"/>
</dbReference>
<keyword evidence="5" id="KW-0528">Neurotoxin</keyword>
<organism evidence="9 10">
    <name type="scientific">Haemaphysalis longicornis</name>
    <name type="common">Bush tick</name>
    <dbReference type="NCBI Taxonomy" id="44386"/>
    <lineage>
        <taxon>Eukaryota</taxon>
        <taxon>Metazoa</taxon>
        <taxon>Ecdysozoa</taxon>
        <taxon>Arthropoda</taxon>
        <taxon>Chelicerata</taxon>
        <taxon>Arachnida</taxon>
        <taxon>Acari</taxon>
        <taxon>Parasitiformes</taxon>
        <taxon>Ixodida</taxon>
        <taxon>Ixodoidea</taxon>
        <taxon>Ixodidae</taxon>
        <taxon>Haemaphysalinae</taxon>
        <taxon>Haemaphysalis</taxon>
    </lineage>
</organism>
<evidence type="ECO:0008006" key="11">
    <source>
        <dbReference type="Google" id="ProtNLM"/>
    </source>
</evidence>
<evidence type="ECO:0000256" key="6">
    <source>
        <dbReference type="ARBA" id="ARBA00023043"/>
    </source>
</evidence>
<dbReference type="PROSITE" id="PS50297">
    <property type="entry name" value="ANK_REP_REGION"/>
    <property type="match status" value="2"/>
</dbReference>
<dbReference type="AlphaFoldDB" id="A0A9J6H8W2"/>
<evidence type="ECO:0000256" key="2">
    <source>
        <dbReference type="ARBA" id="ARBA00022483"/>
    </source>
</evidence>
<dbReference type="InterPro" id="IPR036770">
    <property type="entry name" value="Ankyrin_rpt-contain_sf"/>
</dbReference>
<evidence type="ECO:0000313" key="10">
    <source>
        <dbReference type="Proteomes" id="UP000821853"/>
    </source>
</evidence>
<gene>
    <name evidence="9" type="ORF">HPB48_025466</name>
</gene>
<dbReference type="SUPFAM" id="SSF48403">
    <property type="entry name" value="Ankyrin repeat"/>
    <property type="match status" value="1"/>
</dbReference>
<dbReference type="PROSITE" id="PS50088">
    <property type="entry name" value="ANK_REPEAT"/>
    <property type="match status" value="3"/>
</dbReference>
<keyword evidence="6 8" id="KW-0040">ANK repeat</keyword>
<keyword evidence="2" id="KW-0268">Exocytosis</keyword>
<evidence type="ECO:0000256" key="8">
    <source>
        <dbReference type="PROSITE-ProRule" id="PRU00023"/>
    </source>
</evidence>
<dbReference type="Pfam" id="PF12796">
    <property type="entry name" value="Ank_2"/>
    <property type="match status" value="2"/>
</dbReference>
<proteinExistence type="predicted"/>
<keyword evidence="4" id="KW-0677">Repeat</keyword>
<sequence length="295" mass="32230">MACGSKLEANYKLLEYAQHDDVESILLVLGRECGDDVQKCAQCLKNVKYEKSGDTLAHVASRYGSLDVLGFTRRLTLKTNLAVTMQSSELGVVQFLLGEGCHIDPLKRADWTPLMLACTKENLEVVETLVNKGANTRLQNKDGWTCFHIACREGHADITSYLLDVCPDAWNNRSKNKRTPLHTAALHGHLECVKLLLLRGGDPPDLADNCGTTPFMDAAQADQSAVMDYLVQFHKVDMTRVDVLGNSSLHLASQAGALSAIRSLVNRYGVDVNSVNSWGQTALHLAAKASPINVP</sequence>
<dbReference type="EMBL" id="JABSTR010001244">
    <property type="protein sequence ID" value="KAH9383700.1"/>
    <property type="molecule type" value="Genomic_DNA"/>
</dbReference>
<evidence type="ECO:0000256" key="4">
    <source>
        <dbReference type="ARBA" id="ARBA00022737"/>
    </source>
</evidence>
<dbReference type="OrthoDB" id="6422058at2759"/>
<dbReference type="GO" id="GO:0006887">
    <property type="term" value="P:exocytosis"/>
    <property type="evidence" value="ECO:0007669"/>
    <property type="project" value="UniProtKB-KW"/>
</dbReference>
<keyword evidence="5" id="KW-0638">Presynaptic neurotoxin</keyword>
<accession>A0A9J6H8W2</accession>
<comment type="caution">
    <text evidence="9">The sequence shown here is derived from an EMBL/GenBank/DDBJ whole genome shotgun (WGS) entry which is preliminary data.</text>
</comment>
<dbReference type="InterPro" id="IPR002110">
    <property type="entry name" value="Ankyrin_rpt"/>
</dbReference>